<comment type="caution">
    <text evidence="1">The sequence shown here is derived from an EMBL/GenBank/DDBJ whole genome shotgun (WGS) entry which is preliminary data.</text>
</comment>
<accession>A0A3D3R9A5</accession>
<dbReference type="EMBL" id="DQAY01000104">
    <property type="protein sequence ID" value="HCO24668.1"/>
    <property type="molecule type" value="Genomic_DNA"/>
</dbReference>
<reference evidence="1 2" key="1">
    <citation type="journal article" date="2018" name="Nat. Biotechnol.">
        <title>A standardized bacterial taxonomy based on genome phylogeny substantially revises the tree of life.</title>
        <authorList>
            <person name="Parks D.H."/>
            <person name="Chuvochina M."/>
            <person name="Waite D.W."/>
            <person name="Rinke C."/>
            <person name="Skarshewski A."/>
            <person name="Chaumeil P.A."/>
            <person name="Hugenholtz P."/>
        </authorList>
    </citation>
    <scope>NUCLEOTIDE SEQUENCE [LARGE SCALE GENOMIC DNA]</scope>
    <source>
        <strain evidence="1">UBA9375</strain>
    </source>
</reference>
<dbReference type="AlphaFoldDB" id="A0A3D3R9A5"/>
<proteinExistence type="predicted"/>
<evidence type="ECO:0000313" key="2">
    <source>
        <dbReference type="Proteomes" id="UP000263642"/>
    </source>
</evidence>
<gene>
    <name evidence="1" type="ORF">DIT97_17165</name>
</gene>
<name>A0A3D3R9A5_9PLAN</name>
<organism evidence="1 2">
    <name type="scientific">Gimesia maris</name>
    <dbReference type="NCBI Taxonomy" id="122"/>
    <lineage>
        <taxon>Bacteria</taxon>
        <taxon>Pseudomonadati</taxon>
        <taxon>Planctomycetota</taxon>
        <taxon>Planctomycetia</taxon>
        <taxon>Planctomycetales</taxon>
        <taxon>Planctomycetaceae</taxon>
        <taxon>Gimesia</taxon>
    </lineage>
</organism>
<dbReference type="Proteomes" id="UP000263642">
    <property type="component" value="Unassembled WGS sequence"/>
</dbReference>
<evidence type="ECO:0000313" key="1">
    <source>
        <dbReference type="EMBL" id="HCO24668.1"/>
    </source>
</evidence>
<sequence>MFEAQHQVNLLEAGAAARLIISGGLKTLLQTEDSKAMEAANPVQADGSVVFDKSADEAREDTIVRNLLKVDGVVVIILVGGHDLADNIKREGAAVIMSWWVYRSIRVWWSDRRSGLHIFT</sequence>
<protein>
    <submittedName>
        <fullName evidence="1">Uncharacterized protein</fullName>
    </submittedName>
</protein>